<keyword evidence="8" id="KW-1185">Reference proteome</keyword>
<dbReference type="Pfam" id="PF13589">
    <property type="entry name" value="HATPase_c_3"/>
    <property type="match status" value="1"/>
</dbReference>
<dbReference type="Gene3D" id="3.30.565.10">
    <property type="entry name" value="Histidine kinase-like ATPase, C-terminal domain"/>
    <property type="match status" value="1"/>
</dbReference>
<dbReference type="EMBL" id="LZZM01000119">
    <property type="protein sequence ID" value="OOM78747.1"/>
    <property type="molecule type" value="Genomic_DNA"/>
</dbReference>
<dbReference type="PRINTS" id="PR00775">
    <property type="entry name" value="HEATSHOCK90"/>
</dbReference>
<dbReference type="OrthoDB" id="9802640at2"/>
<keyword evidence="3 5" id="KW-0067">ATP-binding</keyword>
<dbReference type="PIRSF" id="PIRSF002583">
    <property type="entry name" value="Hsp90"/>
    <property type="match status" value="1"/>
</dbReference>
<feature type="binding site" evidence="5">
    <location>
        <position position="33"/>
    </location>
    <ligand>
        <name>ATP</name>
        <dbReference type="ChEBI" id="CHEBI:30616"/>
    </ligand>
</feature>
<accession>A0A1S8TLV0</accession>
<comment type="caution">
    <text evidence="7">The sequence shown here is derived from an EMBL/GenBank/DDBJ whole genome shotgun (WGS) entry which is preliminary data.</text>
</comment>
<sequence>MIKENGNISIDTENIFPIIKKWLYSDKDIFIREVISNACDAITKFQRLASFGEAIAGADEEYKVIVSVNKENKTLKFIDNGIGMTEEEVKKYITQVAFSGATDFVEKYKDKMDEGKDIIGHFGLGFYSTFMVSDKVQIDTLSHKEDAEPIKWICDEGGTEYEMALSEERTTRGTTVTLYINDESAEFLEEYKVREIIKKYCAFLPTEIYLEDENKPKEEPKYETKKKEDGTEYQELVEPEAPKPLNDTNPLWVKAPKDCTDEEYKDFYRKVFMDFNEPLFWIHLNVDYPFNLKGILYFPKFKHEFEATEGQVKLYNNQVFVADNIKEVIPEFLLLLKGTIDCPDLPLNVSRSFLQNDKEVSKISNHIIKKVADKLVDLFKNSREEFNKFWPDIQIFIKYGCLRDEKFYEKIKDIIIFKNLKEELITLKDYLEANKEKHENKVFYANNEKQQSQYIKMFKEYDLDAVILDCSLDDHFISFLEMHEPGVKFNRIDSDISETLGSKTDENDETQKALNKEIEAVFKDALGEKITKLSVEGLKNEDTPALILVSEESRRMAQMSKMYAKSGMNFPGMFEEEKTLVINSKNPIIKKVIEVSKDESKKDEIKFICEHILDLAKIANKELNANEMDEFIKRNNMLLSKVVAL</sequence>
<dbReference type="AlphaFoldDB" id="A0A1S8TLV0"/>
<feature type="binding site" evidence="5">
    <location>
        <position position="79"/>
    </location>
    <ligand>
        <name>ATP</name>
        <dbReference type="ChEBI" id="CHEBI:30616"/>
    </ligand>
</feature>
<gene>
    <name evidence="7" type="primary">htpG</name>
    <name evidence="7" type="ORF">CLPUN_17950</name>
</gene>
<evidence type="ECO:0000313" key="8">
    <source>
        <dbReference type="Proteomes" id="UP000190890"/>
    </source>
</evidence>
<dbReference type="InterPro" id="IPR020575">
    <property type="entry name" value="Hsp90_N"/>
</dbReference>
<feature type="binding site" evidence="5">
    <location>
        <position position="37"/>
    </location>
    <ligand>
        <name>ATP</name>
        <dbReference type="ChEBI" id="CHEBI:30616"/>
    </ligand>
</feature>
<dbReference type="Pfam" id="PF00183">
    <property type="entry name" value="HSP90"/>
    <property type="match status" value="1"/>
</dbReference>
<keyword evidence="4" id="KW-0143">Chaperone</keyword>
<dbReference type="CDD" id="cd16927">
    <property type="entry name" value="HATPase_Hsp90-like"/>
    <property type="match status" value="1"/>
</dbReference>
<organism evidence="7 8">
    <name type="scientific">Clostridium puniceum</name>
    <dbReference type="NCBI Taxonomy" id="29367"/>
    <lineage>
        <taxon>Bacteria</taxon>
        <taxon>Bacillati</taxon>
        <taxon>Bacillota</taxon>
        <taxon>Clostridia</taxon>
        <taxon>Eubacteriales</taxon>
        <taxon>Clostridiaceae</taxon>
        <taxon>Clostridium</taxon>
    </lineage>
</organism>
<evidence type="ECO:0000256" key="6">
    <source>
        <dbReference type="SAM" id="MobiDB-lite"/>
    </source>
</evidence>
<dbReference type="Gene3D" id="3.40.50.11260">
    <property type="match status" value="1"/>
</dbReference>
<protein>
    <submittedName>
        <fullName evidence="7">Chaperone protein HtpG</fullName>
    </submittedName>
</protein>
<dbReference type="SUPFAM" id="SSF55874">
    <property type="entry name" value="ATPase domain of HSP90 chaperone/DNA topoisomerase II/histidine kinase"/>
    <property type="match status" value="1"/>
</dbReference>
<dbReference type="GO" id="GO:0140662">
    <property type="term" value="F:ATP-dependent protein folding chaperone"/>
    <property type="evidence" value="ECO:0007669"/>
    <property type="project" value="InterPro"/>
</dbReference>
<dbReference type="GO" id="GO:0051082">
    <property type="term" value="F:unfolded protein binding"/>
    <property type="evidence" value="ECO:0007669"/>
    <property type="project" value="InterPro"/>
</dbReference>
<dbReference type="Gene3D" id="1.20.120.790">
    <property type="entry name" value="Heat shock protein 90, C-terminal domain"/>
    <property type="match status" value="1"/>
</dbReference>
<proteinExistence type="inferred from homology"/>
<name>A0A1S8TLV0_9CLOT</name>
<reference evidence="7 8" key="1">
    <citation type="submission" date="2016-05" db="EMBL/GenBank/DDBJ databases">
        <title>Microbial solvent formation.</title>
        <authorList>
            <person name="Poehlein A."/>
            <person name="Montoya Solano J.D."/>
            <person name="Flitsch S."/>
            <person name="Krabben P."/>
            <person name="Duerre P."/>
            <person name="Daniel R."/>
        </authorList>
    </citation>
    <scope>NUCLEOTIDE SEQUENCE [LARGE SCALE GENOMIC DNA]</scope>
    <source>
        <strain evidence="7 8">DSM 2619</strain>
    </source>
</reference>
<evidence type="ECO:0000256" key="3">
    <source>
        <dbReference type="ARBA" id="ARBA00022840"/>
    </source>
</evidence>
<dbReference type="Proteomes" id="UP000190890">
    <property type="component" value="Unassembled WGS sequence"/>
</dbReference>
<feature type="binding site" evidence="5">
    <location>
        <position position="84"/>
    </location>
    <ligand>
        <name>ATP</name>
        <dbReference type="ChEBI" id="CHEBI:30616"/>
    </ligand>
</feature>
<dbReference type="RefSeq" id="WP_077846962.1">
    <property type="nucleotide sequence ID" value="NZ_LZZM01000119.1"/>
</dbReference>
<feature type="region of interest" description="Disordered" evidence="6">
    <location>
        <begin position="215"/>
        <end position="234"/>
    </location>
</feature>
<dbReference type="Gene3D" id="3.30.230.80">
    <property type="match status" value="1"/>
</dbReference>
<dbReference type="FunFam" id="3.30.230.80:FF:000008">
    <property type="entry name" value="Molecular chaperone HtpG"/>
    <property type="match status" value="1"/>
</dbReference>
<feature type="binding site" evidence="5">
    <location>
        <position position="174"/>
    </location>
    <ligand>
        <name>ATP</name>
        <dbReference type="ChEBI" id="CHEBI:30616"/>
    </ligand>
</feature>
<evidence type="ECO:0000256" key="1">
    <source>
        <dbReference type="ARBA" id="ARBA00008239"/>
    </source>
</evidence>
<evidence type="ECO:0000256" key="2">
    <source>
        <dbReference type="ARBA" id="ARBA00022741"/>
    </source>
</evidence>
<keyword evidence="2 5" id="KW-0547">Nucleotide-binding</keyword>
<dbReference type="GO" id="GO:0016887">
    <property type="term" value="F:ATP hydrolysis activity"/>
    <property type="evidence" value="ECO:0007669"/>
    <property type="project" value="InterPro"/>
</dbReference>
<feature type="compositionally biased region" description="Basic and acidic residues" evidence="6">
    <location>
        <begin position="215"/>
        <end position="230"/>
    </location>
</feature>
<dbReference type="InterPro" id="IPR036890">
    <property type="entry name" value="HATPase_C_sf"/>
</dbReference>
<dbReference type="NCBIfam" id="NF003555">
    <property type="entry name" value="PRK05218.1"/>
    <property type="match status" value="1"/>
</dbReference>
<dbReference type="PANTHER" id="PTHR11528">
    <property type="entry name" value="HEAT SHOCK PROTEIN 90 FAMILY MEMBER"/>
    <property type="match status" value="1"/>
</dbReference>
<dbReference type="SUPFAM" id="SSF110942">
    <property type="entry name" value="HSP90 C-terminal domain"/>
    <property type="match status" value="1"/>
</dbReference>
<dbReference type="STRING" id="29367.CLPUN_17950"/>
<evidence type="ECO:0000313" key="7">
    <source>
        <dbReference type="EMBL" id="OOM78747.1"/>
    </source>
</evidence>
<feature type="binding site" evidence="5">
    <location>
        <begin position="99"/>
        <end position="100"/>
    </location>
    <ligand>
        <name>ATP</name>
        <dbReference type="ChEBI" id="CHEBI:30616"/>
    </ligand>
</feature>
<evidence type="ECO:0000256" key="5">
    <source>
        <dbReference type="PIRSR" id="PIRSR002583-1"/>
    </source>
</evidence>
<dbReference type="InterPro" id="IPR001404">
    <property type="entry name" value="Hsp90_fam"/>
</dbReference>
<dbReference type="InterPro" id="IPR037196">
    <property type="entry name" value="HSP90_C"/>
</dbReference>
<dbReference type="SUPFAM" id="SSF54211">
    <property type="entry name" value="Ribosomal protein S5 domain 2-like"/>
    <property type="match status" value="1"/>
</dbReference>
<comment type="similarity">
    <text evidence="1">Belongs to the heat shock protein 90 family.</text>
</comment>
<dbReference type="GO" id="GO:0005524">
    <property type="term" value="F:ATP binding"/>
    <property type="evidence" value="ECO:0007669"/>
    <property type="project" value="UniProtKB-KW"/>
</dbReference>
<evidence type="ECO:0000256" key="4">
    <source>
        <dbReference type="ARBA" id="ARBA00023186"/>
    </source>
</evidence>
<dbReference type="InterPro" id="IPR020568">
    <property type="entry name" value="Ribosomal_Su5_D2-typ_SF"/>
</dbReference>
<feature type="binding site" evidence="5">
    <location>
        <position position="351"/>
    </location>
    <ligand>
        <name>ATP</name>
        <dbReference type="ChEBI" id="CHEBI:30616"/>
    </ligand>
</feature>